<proteinExistence type="predicted"/>
<dbReference type="NCBIfam" id="TIGR04256">
    <property type="entry name" value="GxxExxY"/>
    <property type="match status" value="1"/>
</dbReference>
<dbReference type="AlphaFoldDB" id="E4T0U1"/>
<evidence type="ECO:0000313" key="1">
    <source>
        <dbReference type="EMBL" id="ADQ78216.1"/>
    </source>
</evidence>
<dbReference type="Proteomes" id="UP000008718">
    <property type="component" value="Chromosome"/>
</dbReference>
<dbReference type="Pfam" id="PF13366">
    <property type="entry name" value="PDDEXK_3"/>
    <property type="match status" value="1"/>
</dbReference>
<dbReference type="eggNOG" id="COG0614">
    <property type="taxonomic scope" value="Bacteria"/>
</dbReference>
<sequence>MEEYDDLISKELIDIILTQFYRVYNDLGYGFLERVYQNALYFALVNEGLKCEVEKPIKVFHDGHVVGDYRADLLVEDCVILELKACEEINPAHEAQLINYLKATEIEVGYLLNFGKKAKFSRKVYSNNRKFL</sequence>
<keyword evidence="2" id="KW-1185">Reference proteome</keyword>
<protein>
    <recommendedName>
        <fullName evidence="3">GxxExxY protein</fullName>
    </recommendedName>
</protein>
<evidence type="ECO:0008006" key="3">
    <source>
        <dbReference type="Google" id="ProtNLM"/>
    </source>
</evidence>
<dbReference type="HOGENOM" id="CLU_134960_0_1_10"/>
<evidence type="ECO:0000313" key="2">
    <source>
        <dbReference type="Proteomes" id="UP000008718"/>
    </source>
</evidence>
<dbReference type="OrthoDB" id="9806869at2"/>
<dbReference type="STRING" id="694427.Palpr_0054"/>
<dbReference type="InterPro" id="IPR026350">
    <property type="entry name" value="GxxExxY"/>
</dbReference>
<reference key="1">
    <citation type="submission" date="2010-11" db="EMBL/GenBank/DDBJ databases">
        <title>The complete genome of Paludibacter propionicigenes DSM 17365.</title>
        <authorList>
            <consortium name="US DOE Joint Genome Institute (JGI-PGF)"/>
            <person name="Lucas S."/>
            <person name="Copeland A."/>
            <person name="Lapidus A."/>
            <person name="Bruce D."/>
            <person name="Goodwin L."/>
            <person name="Pitluck S."/>
            <person name="Kyrpides N."/>
            <person name="Mavromatis K."/>
            <person name="Ivanova N."/>
            <person name="Munk A.C."/>
            <person name="Brettin T."/>
            <person name="Detter J.C."/>
            <person name="Han C."/>
            <person name="Tapia R."/>
            <person name="Land M."/>
            <person name="Hauser L."/>
            <person name="Markowitz V."/>
            <person name="Cheng J.-F."/>
            <person name="Hugenholtz P."/>
            <person name="Woyke T."/>
            <person name="Wu D."/>
            <person name="Gronow S."/>
            <person name="Wellnitz S."/>
            <person name="Brambilla E."/>
            <person name="Klenk H.-P."/>
            <person name="Eisen J.A."/>
        </authorList>
    </citation>
    <scope>NUCLEOTIDE SEQUENCE</scope>
    <source>
        <strain>WB4</strain>
    </source>
</reference>
<accession>E4T0U1</accession>
<gene>
    <name evidence="1" type="ordered locus">Palpr_0054</name>
</gene>
<dbReference type="RefSeq" id="WP_013443585.1">
    <property type="nucleotide sequence ID" value="NC_014734.1"/>
</dbReference>
<dbReference type="EMBL" id="CP002345">
    <property type="protein sequence ID" value="ADQ78216.1"/>
    <property type="molecule type" value="Genomic_DNA"/>
</dbReference>
<organism evidence="1 2">
    <name type="scientific">Paludibacter propionicigenes (strain DSM 17365 / JCM 13257 / WB4)</name>
    <dbReference type="NCBI Taxonomy" id="694427"/>
    <lineage>
        <taxon>Bacteria</taxon>
        <taxon>Pseudomonadati</taxon>
        <taxon>Bacteroidota</taxon>
        <taxon>Bacteroidia</taxon>
        <taxon>Bacteroidales</taxon>
        <taxon>Paludibacteraceae</taxon>
        <taxon>Paludibacter</taxon>
    </lineage>
</organism>
<reference evidence="1 2" key="2">
    <citation type="journal article" date="2011" name="Stand. Genomic Sci.">
        <title>Complete genome sequence of Paludibacter propionicigenes type strain (WB4).</title>
        <authorList>
            <person name="Gronow S."/>
            <person name="Munk C."/>
            <person name="Lapidus A."/>
            <person name="Nolan M."/>
            <person name="Lucas S."/>
            <person name="Hammon N."/>
            <person name="Deshpande S."/>
            <person name="Cheng J.F."/>
            <person name="Tapia R."/>
            <person name="Han C."/>
            <person name="Goodwin L."/>
            <person name="Pitluck S."/>
            <person name="Liolios K."/>
            <person name="Ivanova N."/>
            <person name="Mavromatis K."/>
            <person name="Mikhailova N."/>
            <person name="Pati A."/>
            <person name="Chen A."/>
            <person name="Palaniappan K."/>
            <person name="Land M."/>
            <person name="Hauser L."/>
            <person name="Chang Y.J."/>
            <person name="Jeffries C.D."/>
            <person name="Brambilla E."/>
            <person name="Rohde M."/>
            <person name="Goker M."/>
            <person name="Detter J.C."/>
            <person name="Woyke T."/>
            <person name="Bristow J."/>
            <person name="Eisen J.A."/>
            <person name="Markowitz V."/>
            <person name="Hugenholtz P."/>
            <person name="Kyrpides N.C."/>
            <person name="Klenk H.P."/>
        </authorList>
    </citation>
    <scope>NUCLEOTIDE SEQUENCE [LARGE SCALE GENOMIC DNA]</scope>
    <source>
        <strain evidence="2">DSM 17365 / JCM 13257 / WB4</strain>
    </source>
</reference>
<dbReference type="KEGG" id="ppn:Palpr_0054"/>
<name>E4T0U1_PALPW</name>